<sequence length="82" mass="9698">MERVQRLINKLGWRYIFFGFWDSWIYIRACSNGRVISSFGAACVFVLSKEYLAVRCGMWWVWARGSWVMFWRDGSLVGDECA</sequence>
<gene>
    <name evidence="1" type="ORF">BDU57DRAFT_511419</name>
</gene>
<accession>A0A6A5QSE5</accession>
<dbReference type="EMBL" id="ML979133">
    <property type="protein sequence ID" value="KAF1918701.1"/>
    <property type="molecule type" value="Genomic_DNA"/>
</dbReference>
<proteinExistence type="predicted"/>
<dbReference type="Proteomes" id="UP000800096">
    <property type="component" value="Unassembled WGS sequence"/>
</dbReference>
<dbReference type="AlphaFoldDB" id="A0A6A5QSE5"/>
<evidence type="ECO:0000313" key="1">
    <source>
        <dbReference type="EMBL" id="KAF1918701.1"/>
    </source>
</evidence>
<keyword evidence="2" id="KW-1185">Reference proteome</keyword>
<reference evidence="1" key="1">
    <citation type="journal article" date="2020" name="Stud. Mycol.">
        <title>101 Dothideomycetes genomes: a test case for predicting lifestyles and emergence of pathogens.</title>
        <authorList>
            <person name="Haridas S."/>
            <person name="Albert R."/>
            <person name="Binder M."/>
            <person name="Bloem J."/>
            <person name="Labutti K."/>
            <person name="Salamov A."/>
            <person name="Andreopoulos B."/>
            <person name="Baker S."/>
            <person name="Barry K."/>
            <person name="Bills G."/>
            <person name="Bluhm B."/>
            <person name="Cannon C."/>
            <person name="Castanera R."/>
            <person name="Culley D."/>
            <person name="Daum C."/>
            <person name="Ezra D."/>
            <person name="Gonzalez J."/>
            <person name="Henrissat B."/>
            <person name="Kuo A."/>
            <person name="Liang C."/>
            <person name="Lipzen A."/>
            <person name="Lutzoni F."/>
            <person name="Magnuson J."/>
            <person name="Mondo S."/>
            <person name="Nolan M."/>
            <person name="Ohm R."/>
            <person name="Pangilinan J."/>
            <person name="Park H.-J."/>
            <person name="Ramirez L."/>
            <person name="Alfaro M."/>
            <person name="Sun H."/>
            <person name="Tritt A."/>
            <person name="Yoshinaga Y."/>
            <person name="Zwiers L.-H."/>
            <person name="Turgeon B."/>
            <person name="Goodwin S."/>
            <person name="Spatafora J."/>
            <person name="Crous P."/>
            <person name="Grigoriev I."/>
        </authorList>
    </citation>
    <scope>NUCLEOTIDE SEQUENCE</scope>
    <source>
        <strain evidence="1">HMLAC05119</strain>
    </source>
</reference>
<protein>
    <submittedName>
        <fullName evidence="1">Uncharacterized protein</fullName>
    </submittedName>
</protein>
<name>A0A6A5QSE5_AMPQU</name>
<evidence type="ECO:0000313" key="2">
    <source>
        <dbReference type="Proteomes" id="UP000800096"/>
    </source>
</evidence>
<organism evidence="1 2">
    <name type="scientific">Ampelomyces quisqualis</name>
    <name type="common">Powdery mildew agent</name>
    <dbReference type="NCBI Taxonomy" id="50730"/>
    <lineage>
        <taxon>Eukaryota</taxon>
        <taxon>Fungi</taxon>
        <taxon>Dikarya</taxon>
        <taxon>Ascomycota</taxon>
        <taxon>Pezizomycotina</taxon>
        <taxon>Dothideomycetes</taxon>
        <taxon>Pleosporomycetidae</taxon>
        <taxon>Pleosporales</taxon>
        <taxon>Pleosporineae</taxon>
        <taxon>Phaeosphaeriaceae</taxon>
        <taxon>Ampelomyces</taxon>
    </lineage>
</organism>